<protein>
    <submittedName>
        <fullName evidence="1">Uncharacterized protein</fullName>
    </submittedName>
</protein>
<dbReference type="OrthoDB" id="3259529at2759"/>
<proteinExistence type="predicted"/>
<accession>A0A0P7BN74</accession>
<keyword evidence="2" id="KW-1185">Reference proteome</keyword>
<dbReference type="EMBL" id="LKCW01000053">
    <property type="protein sequence ID" value="KPM42189.1"/>
    <property type="molecule type" value="Genomic_DNA"/>
</dbReference>
<organism evidence="1 2">
    <name type="scientific">Neonectria ditissima</name>
    <dbReference type="NCBI Taxonomy" id="78410"/>
    <lineage>
        <taxon>Eukaryota</taxon>
        <taxon>Fungi</taxon>
        <taxon>Dikarya</taxon>
        <taxon>Ascomycota</taxon>
        <taxon>Pezizomycotina</taxon>
        <taxon>Sordariomycetes</taxon>
        <taxon>Hypocreomycetidae</taxon>
        <taxon>Hypocreales</taxon>
        <taxon>Nectriaceae</taxon>
        <taxon>Neonectria</taxon>
    </lineage>
</organism>
<reference evidence="1 2" key="1">
    <citation type="submission" date="2015-09" db="EMBL/GenBank/DDBJ databases">
        <title>Draft genome of a European isolate of the apple canker pathogen Neonectria ditissima.</title>
        <authorList>
            <person name="Gomez-Cortecero A."/>
            <person name="Harrison R.J."/>
            <person name="Armitage A.D."/>
        </authorList>
    </citation>
    <scope>NUCLEOTIDE SEQUENCE [LARGE SCALE GENOMIC DNA]</scope>
    <source>
        <strain evidence="1 2">R09/05</strain>
    </source>
</reference>
<dbReference type="Proteomes" id="UP000050424">
    <property type="component" value="Unassembled WGS sequence"/>
</dbReference>
<comment type="caution">
    <text evidence="1">The sequence shown here is derived from an EMBL/GenBank/DDBJ whole genome shotgun (WGS) entry which is preliminary data.</text>
</comment>
<sequence length="291" mass="33112">MAPLLRGCPPPNLWEKLDRSALPDFLRDHVPPQAPRDPEDDMYLEPASCDGHGTLEMLEVSRVLEENGVLCAFCGVSALIYYGAGRVRSDWDICVPSDLVEKAAAIFKSEERSNDYFAVAAQPIPLPGSLRHTYHRFRVRNLFLHFNIVPVDDIHLELAPDKIQRSRYGLPYPKLHVLIQSFLDTKDMVSLADVVDGSDVTDEWGQEHLNSEGETDVEWAAWKNKRIVACTSTILGGGVPSMPFKKRDLWRDVVSTKLGRCGWKRPHTYFKTRFRLIRSIDPWLEPNRICS</sequence>
<name>A0A0P7BN74_9HYPO</name>
<dbReference type="SUPFAM" id="SSF81301">
    <property type="entry name" value="Nucleotidyltransferase"/>
    <property type="match status" value="1"/>
</dbReference>
<evidence type="ECO:0000313" key="2">
    <source>
        <dbReference type="Proteomes" id="UP000050424"/>
    </source>
</evidence>
<gene>
    <name evidence="1" type="ORF">AK830_g4441</name>
</gene>
<evidence type="ECO:0000313" key="1">
    <source>
        <dbReference type="EMBL" id="KPM42189.1"/>
    </source>
</evidence>
<dbReference type="AlphaFoldDB" id="A0A0P7BN74"/>
<dbReference type="InterPro" id="IPR043519">
    <property type="entry name" value="NT_sf"/>
</dbReference>